<reference evidence="1" key="1">
    <citation type="submission" date="2018-05" db="EMBL/GenBank/DDBJ databases">
        <authorList>
            <person name="Lanie J.A."/>
            <person name="Ng W.-L."/>
            <person name="Kazmierczak K.M."/>
            <person name="Andrzejewski T.M."/>
            <person name="Davidsen T.M."/>
            <person name="Wayne K.J."/>
            <person name="Tettelin H."/>
            <person name="Glass J.I."/>
            <person name="Rusch D."/>
            <person name="Podicherti R."/>
            <person name="Tsui H.-C.T."/>
            <person name="Winkler M.E."/>
        </authorList>
    </citation>
    <scope>NUCLEOTIDE SEQUENCE</scope>
</reference>
<gene>
    <name evidence="1" type="ORF">METZ01_LOCUS409693</name>
</gene>
<dbReference type="AlphaFoldDB" id="A0A382WDR5"/>
<sequence length="41" mass="4292">MVLALIAGNVGAGPKAERFLVKNGKAIGLQLKASKWKQMPG</sequence>
<accession>A0A382WDR5</accession>
<organism evidence="1">
    <name type="scientific">marine metagenome</name>
    <dbReference type="NCBI Taxonomy" id="408172"/>
    <lineage>
        <taxon>unclassified sequences</taxon>
        <taxon>metagenomes</taxon>
        <taxon>ecological metagenomes</taxon>
    </lineage>
</organism>
<feature type="non-terminal residue" evidence="1">
    <location>
        <position position="41"/>
    </location>
</feature>
<evidence type="ECO:0000313" key="1">
    <source>
        <dbReference type="EMBL" id="SVD56839.1"/>
    </source>
</evidence>
<protein>
    <submittedName>
        <fullName evidence="1">Uncharacterized protein</fullName>
    </submittedName>
</protein>
<proteinExistence type="predicted"/>
<dbReference type="EMBL" id="UINC01158998">
    <property type="protein sequence ID" value="SVD56839.1"/>
    <property type="molecule type" value="Genomic_DNA"/>
</dbReference>
<name>A0A382WDR5_9ZZZZ</name>